<feature type="domain" description="Acyl-CoA oxidase/dehydrogenase middle" evidence="2">
    <location>
        <begin position="96"/>
        <end position="190"/>
    </location>
</feature>
<dbReference type="InterPro" id="IPR009100">
    <property type="entry name" value="AcylCoA_DH/oxidase_NM_dom_sf"/>
</dbReference>
<dbReference type="RefSeq" id="WP_184788455.1">
    <property type="nucleotide sequence ID" value="NZ_BONT01000083.1"/>
</dbReference>
<dbReference type="InterPro" id="IPR013786">
    <property type="entry name" value="AcylCoA_DH/ox_N"/>
</dbReference>
<dbReference type="InterPro" id="IPR036250">
    <property type="entry name" value="AcylCo_DH-like_C"/>
</dbReference>
<dbReference type="CDD" id="cd00567">
    <property type="entry name" value="ACAD"/>
    <property type="match status" value="1"/>
</dbReference>
<dbReference type="Gene3D" id="1.20.140.10">
    <property type="entry name" value="Butyryl-CoA Dehydrogenase, subunit A, domain 3"/>
    <property type="match status" value="1"/>
</dbReference>
<dbReference type="AlphaFoldDB" id="A0A841FI86"/>
<reference evidence="4 5" key="1">
    <citation type="submission" date="2020-08" db="EMBL/GenBank/DDBJ databases">
        <title>Genomic Encyclopedia of Type Strains, Phase IV (KMG-IV): sequencing the most valuable type-strain genomes for metagenomic binning, comparative biology and taxonomic classification.</title>
        <authorList>
            <person name="Goeker M."/>
        </authorList>
    </citation>
    <scope>NUCLEOTIDE SEQUENCE [LARGE SCALE GENOMIC DNA]</scope>
    <source>
        <strain evidence="4 5">YIM 65646</strain>
    </source>
</reference>
<evidence type="ECO:0000259" key="2">
    <source>
        <dbReference type="Pfam" id="PF02770"/>
    </source>
</evidence>
<evidence type="ECO:0000256" key="1">
    <source>
        <dbReference type="ARBA" id="ARBA00022630"/>
    </source>
</evidence>
<protein>
    <submittedName>
        <fullName evidence="4">Alkylation response protein AidB-like acyl-CoA dehydrogenase</fullName>
    </submittedName>
</protein>
<dbReference type="Gene3D" id="1.10.540.10">
    <property type="entry name" value="Acyl-CoA dehydrogenase/oxidase, N-terminal domain"/>
    <property type="match status" value="1"/>
</dbReference>
<sequence length="504" mass="53223">MPYPATEPDSEKFPSEAVDALTRQGLQGLYIPASLGGRLTDHTELLTALRTIAARDLTLAIAHGKTFLGAVGVWLSGSPEQTARLAALITEGAPVALALTEPEHGADLLATDTTAVRTERGFVLRGRKWPVNNATRGRLLCLLAKGEGDALNLHLIDKEDLPDSGWRHLPKVPTHGIRGADISGIEFDGVTVPAGTLIGTPGSGLATVVKGLQLTRTMCAALSLGAADHALRLALANDDTTPWNDEVLATALADRLINEAVALVAARSIHALPGEMAVMSAVVKYLVPTRTDRLLEDLADLAGPDGDYREVVRDHRVVGLFDGSTVVNLASLTAQFPLLLNGYRSEHVDHDGLRAALDLSAPPPAFAPEHLSPLAIGGSSVLNALPAHTRSVTGPAAGQVESLKERVDTITARLGGPAAPNGRAPAERLHLAARLTEAVAAAACVGLWLANAYRLDTPLWTDAAWLRLALWRLENTSPLDPRLRDICLAESRATSGRTPSLMPC</sequence>
<dbReference type="PANTHER" id="PTHR43884">
    <property type="entry name" value="ACYL-COA DEHYDROGENASE"/>
    <property type="match status" value="1"/>
</dbReference>
<evidence type="ECO:0000313" key="4">
    <source>
        <dbReference type="EMBL" id="MBB6035574.1"/>
    </source>
</evidence>
<dbReference type="InterPro" id="IPR037069">
    <property type="entry name" value="AcylCoA_DH/ox_N_sf"/>
</dbReference>
<dbReference type="InterPro" id="IPR046373">
    <property type="entry name" value="Acyl-CoA_Oxase/DH_mid-dom_sf"/>
</dbReference>
<accession>A0A841FI86</accession>
<dbReference type="InterPro" id="IPR006091">
    <property type="entry name" value="Acyl-CoA_Oxase/DH_mid-dom"/>
</dbReference>
<dbReference type="EMBL" id="JACHGT010000007">
    <property type="protein sequence ID" value="MBB6035574.1"/>
    <property type="molecule type" value="Genomic_DNA"/>
</dbReference>
<organism evidence="4 5">
    <name type="scientific">Phytomonospora endophytica</name>
    <dbReference type="NCBI Taxonomy" id="714109"/>
    <lineage>
        <taxon>Bacteria</taxon>
        <taxon>Bacillati</taxon>
        <taxon>Actinomycetota</taxon>
        <taxon>Actinomycetes</taxon>
        <taxon>Micromonosporales</taxon>
        <taxon>Micromonosporaceae</taxon>
        <taxon>Phytomonospora</taxon>
    </lineage>
</organism>
<dbReference type="Pfam" id="PF02771">
    <property type="entry name" value="Acyl-CoA_dh_N"/>
    <property type="match status" value="1"/>
</dbReference>
<dbReference type="PANTHER" id="PTHR43884:SF12">
    <property type="entry name" value="ISOVALERYL-COA DEHYDROGENASE, MITOCHONDRIAL-RELATED"/>
    <property type="match status" value="1"/>
</dbReference>
<dbReference type="GO" id="GO:0050660">
    <property type="term" value="F:flavin adenine dinucleotide binding"/>
    <property type="evidence" value="ECO:0007669"/>
    <property type="project" value="InterPro"/>
</dbReference>
<gene>
    <name evidence="4" type="ORF">HNR73_003438</name>
</gene>
<dbReference type="Proteomes" id="UP000548476">
    <property type="component" value="Unassembled WGS sequence"/>
</dbReference>
<comment type="caution">
    <text evidence="4">The sequence shown here is derived from an EMBL/GenBank/DDBJ whole genome shotgun (WGS) entry which is preliminary data.</text>
</comment>
<dbReference type="Pfam" id="PF02770">
    <property type="entry name" value="Acyl-CoA_dh_M"/>
    <property type="match status" value="1"/>
</dbReference>
<keyword evidence="5" id="KW-1185">Reference proteome</keyword>
<dbReference type="SUPFAM" id="SSF56645">
    <property type="entry name" value="Acyl-CoA dehydrogenase NM domain-like"/>
    <property type="match status" value="1"/>
</dbReference>
<dbReference type="Gene3D" id="2.40.110.10">
    <property type="entry name" value="Butyryl-CoA Dehydrogenase, subunit A, domain 2"/>
    <property type="match status" value="1"/>
</dbReference>
<name>A0A841FI86_9ACTN</name>
<dbReference type="GO" id="GO:0003995">
    <property type="term" value="F:acyl-CoA dehydrogenase activity"/>
    <property type="evidence" value="ECO:0007669"/>
    <property type="project" value="TreeGrafter"/>
</dbReference>
<feature type="domain" description="Acyl-CoA dehydrogenase/oxidase N-terminal" evidence="3">
    <location>
        <begin position="9"/>
        <end position="90"/>
    </location>
</feature>
<proteinExistence type="predicted"/>
<evidence type="ECO:0000259" key="3">
    <source>
        <dbReference type="Pfam" id="PF02771"/>
    </source>
</evidence>
<keyword evidence="1" id="KW-0285">Flavoprotein</keyword>
<dbReference type="SUPFAM" id="SSF47203">
    <property type="entry name" value="Acyl-CoA dehydrogenase C-terminal domain-like"/>
    <property type="match status" value="1"/>
</dbReference>
<evidence type="ECO:0000313" key="5">
    <source>
        <dbReference type="Proteomes" id="UP000548476"/>
    </source>
</evidence>